<evidence type="ECO:0000313" key="2">
    <source>
        <dbReference type="Proteomes" id="UP000009183"/>
    </source>
</evidence>
<keyword evidence="2" id="KW-1185">Reference proteome</keyword>
<organism evidence="1 2">
    <name type="scientific">Vitis vinifera</name>
    <name type="common">Grape</name>
    <dbReference type="NCBI Taxonomy" id="29760"/>
    <lineage>
        <taxon>Eukaryota</taxon>
        <taxon>Viridiplantae</taxon>
        <taxon>Streptophyta</taxon>
        <taxon>Embryophyta</taxon>
        <taxon>Tracheophyta</taxon>
        <taxon>Spermatophyta</taxon>
        <taxon>Magnoliopsida</taxon>
        <taxon>eudicotyledons</taxon>
        <taxon>Gunneridae</taxon>
        <taxon>Pentapetalae</taxon>
        <taxon>rosids</taxon>
        <taxon>Vitales</taxon>
        <taxon>Vitaceae</taxon>
        <taxon>Viteae</taxon>
        <taxon>Vitis</taxon>
    </lineage>
</organism>
<reference evidence="2" key="1">
    <citation type="journal article" date="2007" name="Nature">
        <title>The grapevine genome sequence suggests ancestral hexaploidization in major angiosperm phyla.</title>
        <authorList>
            <consortium name="The French-Italian Public Consortium for Grapevine Genome Characterization."/>
            <person name="Jaillon O."/>
            <person name="Aury J.-M."/>
            <person name="Noel B."/>
            <person name="Policriti A."/>
            <person name="Clepet C."/>
            <person name="Casagrande A."/>
            <person name="Choisne N."/>
            <person name="Aubourg S."/>
            <person name="Vitulo N."/>
            <person name="Jubin C."/>
            <person name="Vezzi A."/>
            <person name="Legeai F."/>
            <person name="Hugueney P."/>
            <person name="Dasilva C."/>
            <person name="Horner D."/>
            <person name="Mica E."/>
            <person name="Jublot D."/>
            <person name="Poulain J."/>
            <person name="Bruyere C."/>
            <person name="Billault A."/>
            <person name="Segurens B."/>
            <person name="Gouyvenoux M."/>
            <person name="Ugarte E."/>
            <person name="Cattonaro F."/>
            <person name="Anthouard V."/>
            <person name="Vico V."/>
            <person name="Del Fabbro C."/>
            <person name="Alaux M."/>
            <person name="Di Gaspero G."/>
            <person name="Dumas V."/>
            <person name="Felice N."/>
            <person name="Paillard S."/>
            <person name="Juman I."/>
            <person name="Moroldo M."/>
            <person name="Scalabrin S."/>
            <person name="Canaguier A."/>
            <person name="Le Clainche I."/>
            <person name="Malacrida G."/>
            <person name="Durand E."/>
            <person name="Pesole G."/>
            <person name="Laucou V."/>
            <person name="Chatelet P."/>
            <person name="Merdinoglu D."/>
            <person name="Delledonne M."/>
            <person name="Pezzotti M."/>
            <person name="Lecharny A."/>
            <person name="Scarpelli C."/>
            <person name="Artiguenave F."/>
            <person name="Pe M.E."/>
            <person name="Valle G."/>
            <person name="Morgante M."/>
            <person name="Caboche M."/>
            <person name="Adam-Blondon A.-F."/>
            <person name="Weissenbach J."/>
            <person name="Quetier F."/>
            <person name="Wincker P."/>
        </authorList>
    </citation>
    <scope>NUCLEOTIDE SEQUENCE [LARGE SCALE GENOMIC DNA]</scope>
    <source>
        <strain evidence="2">cv. Pinot noir / PN40024</strain>
    </source>
</reference>
<name>F6GSS4_VITVI</name>
<gene>
    <name evidence="1" type="ordered locus">VIT_17s0000g01880</name>
</gene>
<evidence type="ECO:0000313" key="1">
    <source>
        <dbReference type="EMBL" id="CCB43309.1"/>
    </source>
</evidence>
<dbReference type="Proteomes" id="UP000009183">
    <property type="component" value="Chromosome 17"/>
</dbReference>
<accession>F6GSS4</accession>
<proteinExistence type="predicted"/>
<protein>
    <submittedName>
        <fullName evidence="1">Uncharacterized protein</fullName>
    </submittedName>
</protein>
<dbReference type="EMBL" id="FN594950">
    <property type="protein sequence ID" value="CCB43309.1"/>
    <property type="molecule type" value="Genomic_DNA"/>
</dbReference>
<dbReference type="AlphaFoldDB" id="F6GSS4"/>
<dbReference type="InParanoid" id="F6GSS4"/>
<dbReference type="HOGENOM" id="CLU_3400217_0_0_1"/>
<dbReference type="PaxDb" id="29760-VIT_17s0000g01880.t01"/>
<sequence>MSHIILEILVYETWPNCNAPLSATHFWACGY</sequence>